<protein>
    <submittedName>
        <fullName evidence="1">Uncharacterized protein</fullName>
    </submittedName>
</protein>
<name>A0AAV4MVN9_CAEEX</name>
<dbReference type="EMBL" id="BPLR01002666">
    <property type="protein sequence ID" value="GIX76494.1"/>
    <property type="molecule type" value="Genomic_DNA"/>
</dbReference>
<keyword evidence="2" id="KW-1185">Reference proteome</keyword>
<sequence>MHSGGTDSININQFTSERKRRVCARVGKRKNEIHEKQNNARTFSGGGDFVFIQEVLIFFPLPGVLRFRPFGISHVIIPTIRKRKMTFCIRENEDDKKKVDEVSPFLEI</sequence>
<proteinExistence type="predicted"/>
<organism evidence="1 2">
    <name type="scientific">Caerostris extrusa</name>
    <name type="common">Bark spider</name>
    <name type="synonym">Caerostris bankana</name>
    <dbReference type="NCBI Taxonomy" id="172846"/>
    <lineage>
        <taxon>Eukaryota</taxon>
        <taxon>Metazoa</taxon>
        <taxon>Ecdysozoa</taxon>
        <taxon>Arthropoda</taxon>
        <taxon>Chelicerata</taxon>
        <taxon>Arachnida</taxon>
        <taxon>Araneae</taxon>
        <taxon>Araneomorphae</taxon>
        <taxon>Entelegynae</taxon>
        <taxon>Araneoidea</taxon>
        <taxon>Araneidae</taxon>
        <taxon>Caerostris</taxon>
    </lineage>
</organism>
<gene>
    <name evidence="1" type="ORF">CEXT_42631</name>
</gene>
<accession>A0AAV4MVN9</accession>
<reference evidence="1 2" key="1">
    <citation type="submission" date="2021-06" db="EMBL/GenBank/DDBJ databases">
        <title>Caerostris extrusa draft genome.</title>
        <authorList>
            <person name="Kono N."/>
            <person name="Arakawa K."/>
        </authorList>
    </citation>
    <scope>NUCLEOTIDE SEQUENCE [LARGE SCALE GENOMIC DNA]</scope>
</reference>
<dbReference type="AlphaFoldDB" id="A0AAV4MVN9"/>
<evidence type="ECO:0000313" key="1">
    <source>
        <dbReference type="EMBL" id="GIX76494.1"/>
    </source>
</evidence>
<evidence type="ECO:0000313" key="2">
    <source>
        <dbReference type="Proteomes" id="UP001054945"/>
    </source>
</evidence>
<comment type="caution">
    <text evidence="1">The sequence shown here is derived from an EMBL/GenBank/DDBJ whole genome shotgun (WGS) entry which is preliminary data.</text>
</comment>
<dbReference type="Proteomes" id="UP001054945">
    <property type="component" value="Unassembled WGS sequence"/>
</dbReference>